<evidence type="ECO:0000313" key="3">
    <source>
        <dbReference type="EMBL" id="CDP14119.1"/>
    </source>
</evidence>
<dbReference type="Pfam" id="PF01535">
    <property type="entry name" value="PPR"/>
    <property type="match status" value="2"/>
</dbReference>
<organism evidence="3 4">
    <name type="scientific">Coffea canephora</name>
    <name type="common">Robusta coffee</name>
    <dbReference type="NCBI Taxonomy" id="49390"/>
    <lineage>
        <taxon>Eukaryota</taxon>
        <taxon>Viridiplantae</taxon>
        <taxon>Streptophyta</taxon>
        <taxon>Embryophyta</taxon>
        <taxon>Tracheophyta</taxon>
        <taxon>Spermatophyta</taxon>
        <taxon>Magnoliopsida</taxon>
        <taxon>eudicotyledons</taxon>
        <taxon>Gunneridae</taxon>
        <taxon>Pentapetalae</taxon>
        <taxon>asterids</taxon>
        <taxon>lamiids</taxon>
        <taxon>Gentianales</taxon>
        <taxon>Rubiaceae</taxon>
        <taxon>Ixoroideae</taxon>
        <taxon>Gardenieae complex</taxon>
        <taxon>Bertiereae - Coffeeae clade</taxon>
        <taxon>Coffeeae</taxon>
        <taxon>Coffea</taxon>
    </lineage>
</organism>
<dbReference type="SUPFAM" id="SSF48452">
    <property type="entry name" value="TPR-like"/>
    <property type="match status" value="1"/>
</dbReference>
<evidence type="ECO:0008006" key="5">
    <source>
        <dbReference type="Google" id="ProtNLM"/>
    </source>
</evidence>
<dbReference type="OMA" id="SMCQSGQ"/>
<dbReference type="Pfam" id="PF13812">
    <property type="entry name" value="PPR_3"/>
    <property type="match status" value="1"/>
</dbReference>
<sequence length="808" mass="91172">MLRKTTSDVISRSYSYNLHRRRASFSSSSCKLAVTNEVLNIIEQISPMEPALEKVVPFLTREVVASVIEEKKKNLELGFRFFIWAMKNKRLRSRASHSLIVDMLVGDNCSGKSGHLDGFELYWRIFDEVRKRLGPMDSAALVVLISAYWKIKNAEKAVETFGKMREFDCTPDLFVYNTTLHVVVKKDVILLALALYNMMLKSNCRPNRSTFNILIHGLCKSGKTQDALHLFDEMRDLGLLPSKITYTVILSGLCQAKRTDDAHRLFNLMKTSGCLPDNVTYNALLNGFCKLGRVDEAFALLKSFTKDGYAVKLPGYSCLVDGLIRARRIDEAHELFQKLFEIPVIPDRVLYTTMMRGLSQAGRLKDALNLLKDMTQRGVVPDTQCYNTLIKGFCDIGLLDQARSLQLEISRNDLFPDTCTYTVLICALCENGMVREAQNIFDEMEKIGCFPSVVTFNALIHGLCMSGQLEKAHLMFYRMEIGKNPSLFLRLSQGADRVLDSASLQTMVEKLCDSGLILKAYKLLMQLADSGVVPNVITYNILINGLCKGGNLNGAFKLFEELQLKGHSPDKITYGTLIDGLQRAGREEDAFKLFEQMSNNGCTPGPEVYKSLMTWACRNMKTSLASSIWLKYMKAVGGEANEKIGSIEKHFEEGNLEMAVKGILEIDFQSVTFDSAPYNIWLIGLCQARRTEEALKVFSILEELSINISAPGCVMLIQSVCTDGKLDQAISIFLYTLEKGIRLMPRICNNLLTMLLHSQEKAEDAFYLLKEMKSMGYNLDSYLYKNTKSLLIHHRYRKVRKLESVSHG</sequence>
<feature type="repeat" description="PPR" evidence="2">
    <location>
        <begin position="312"/>
        <end position="346"/>
    </location>
</feature>
<dbReference type="PANTHER" id="PTHR47942">
    <property type="entry name" value="TETRATRICOPEPTIDE REPEAT (TPR)-LIKE SUPERFAMILY PROTEIN-RELATED"/>
    <property type="match status" value="1"/>
</dbReference>
<dbReference type="InterPro" id="IPR002885">
    <property type="entry name" value="PPR_rpt"/>
</dbReference>
<dbReference type="PROSITE" id="PS51375">
    <property type="entry name" value="PPR"/>
    <property type="match status" value="14"/>
</dbReference>
<feature type="repeat" description="PPR" evidence="2">
    <location>
        <begin position="535"/>
        <end position="569"/>
    </location>
</feature>
<dbReference type="PhylomeDB" id="A0A068V0U0"/>
<proteinExistence type="predicted"/>
<evidence type="ECO:0000313" key="4">
    <source>
        <dbReference type="Proteomes" id="UP000295252"/>
    </source>
</evidence>
<reference evidence="4" key="1">
    <citation type="journal article" date="2014" name="Science">
        <title>The coffee genome provides insight into the convergent evolution of caffeine biosynthesis.</title>
        <authorList>
            <person name="Denoeud F."/>
            <person name="Carretero-Paulet L."/>
            <person name="Dereeper A."/>
            <person name="Droc G."/>
            <person name="Guyot R."/>
            <person name="Pietrella M."/>
            <person name="Zheng C."/>
            <person name="Alberti A."/>
            <person name="Anthony F."/>
            <person name="Aprea G."/>
            <person name="Aury J.M."/>
            <person name="Bento P."/>
            <person name="Bernard M."/>
            <person name="Bocs S."/>
            <person name="Campa C."/>
            <person name="Cenci A."/>
            <person name="Combes M.C."/>
            <person name="Crouzillat D."/>
            <person name="Da Silva C."/>
            <person name="Daddiego L."/>
            <person name="De Bellis F."/>
            <person name="Dussert S."/>
            <person name="Garsmeur O."/>
            <person name="Gayraud T."/>
            <person name="Guignon V."/>
            <person name="Jahn K."/>
            <person name="Jamilloux V."/>
            <person name="Joet T."/>
            <person name="Labadie K."/>
            <person name="Lan T."/>
            <person name="Leclercq J."/>
            <person name="Lepelley M."/>
            <person name="Leroy T."/>
            <person name="Li L.T."/>
            <person name="Librado P."/>
            <person name="Lopez L."/>
            <person name="Munoz A."/>
            <person name="Noel B."/>
            <person name="Pallavicini A."/>
            <person name="Perrotta G."/>
            <person name="Poncet V."/>
            <person name="Pot D."/>
            <person name="Priyono X."/>
            <person name="Rigoreau M."/>
            <person name="Rouard M."/>
            <person name="Rozas J."/>
            <person name="Tranchant-Dubreuil C."/>
            <person name="VanBuren R."/>
            <person name="Zhang Q."/>
            <person name="Andrade A.C."/>
            <person name="Argout X."/>
            <person name="Bertrand B."/>
            <person name="de Kochko A."/>
            <person name="Graziosi G."/>
            <person name="Henry R.J."/>
            <person name="Jayarama X."/>
            <person name="Ming R."/>
            <person name="Nagai C."/>
            <person name="Rounsley S."/>
            <person name="Sankoff D."/>
            <person name="Giuliano G."/>
            <person name="Albert V.A."/>
            <person name="Wincker P."/>
            <person name="Lashermes P."/>
        </authorList>
    </citation>
    <scope>NUCLEOTIDE SEQUENCE [LARGE SCALE GENOMIC DNA]</scope>
    <source>
        <strain evidence="4">cv. DH200-94</strain>
    </source>
</reference>
<feature type="repeat" description="PPR" evidence="2">
    <location>
        <begin position="417"/>
        <end position="451"/>
    </location>
</feature>
<feature type="repeat" description="PPR" evidence="2">
    <location>
        <begin position="347"/>
        <end position="381"/>
    </location>
</feature>
<gene>
    <name evidence="3" type="ORF">GSCOC_T00040347001</name>
</gene>
<dbReference type="InterPro" id="IPR051222">
    <property type="entry name" value="PPR/CCM1_RNA-binding"/>
</dbReference>
<dbReference type="AlphaFoldDB" id="A0A068V0U0"/>
<keyword evidence="4" id="KW-1185">Reference proteome</keyword>
<dbReference type="Gramene" id="CDP14119">
    <property type="protein sequence ID" value="CDP14119"/>
    <property type="gene ID" value="GSCOC_T00040347001"/>
</dbReference>
<keyword evidence="1" id="KW-0677">Repeat</keyword>
<feature type="repeat" description="PPR" evidence="2">
    <location>
        <begin position="674"/>
        <end position="708"/>
    </location>
</feature>
<dbReference type="FunCoup" id="A0A068V0U0">
    <property type="interactions" value="1043"/>
</dbReference>
<feature type="repeat" description="PPR" evidence="2">
    <location>
        <begin position="137"/>
        <end position="171"/>
    </location>
</feature>
<name>A0A068V0U0_COFCA</name>
<dbReference type="Proteomes" id="UP000295252">
    <property type="component" value="Chromosome VIII"/>
</dbReference>
<feature type="repeat" description="PPR" evidence="2">
    <location>
        <begin position="207"/>
        <end position="241"/>
    </location>
</feature>
<evidence type="ECO:0000256" key="2">
    <source>
        <dbReference type="PROSITE-ProRule" id="PRU00708"/>
    </source>
</evidence>
<dbReference type="InterPro" id="IPR011990">
    <property type="entry name" value="TPR-like_helical_dom_sf"/>
</dbReference>
<dbReference type="InParanoid" id="A0A068V0U0"/>
<feature type="repeat" description="PPR" evidence="2">
    <location>
        <begin position="570"/>
        <end position="604"/>
    </location>
</feature>
<dbReference type="Pfam" id="PF13041">
    <property type="entry name" value="PPR_2"/>
    <property type="match status" value="4"/>
</dbReference>
<feature type="repeat" description="PPR" evidence="2">
    <location>
        <begin position="172"/>
        <end position="206"/>
    </location>
</feature>
<protein>
    <recommendedName>
        <fullName evidence="5">Pentacotripeptide-repeat region of PRORP domain-containing protein</fullName>
    </recommendedName>
</protein>
<dbReference type="GO" id="GO:0003729">
    <property type="term" value="F:mRNA binding"/>
    <property type="evidence" value="ECO:0007669"/>
    <property type="project" value="EnsemblPlants"/>
</dbReference>
<evidence type="ECO:0000256" key="1">
    <source>
        <dbReference type="ARBA" id="ARBA00022737"/>
    </source>
</evidence>
<feature type="repeat" description="PPR" evidence="2">
    <location>
        <begin position="500"/>
        <end position="534"/>
    </location>
</feature>
<accession>A0A068V0U0</accession>
<feature type="repeat" description="PPR" evidence="2">
    <location>
        <begin position="277"/>
        <end position="311"/>
    </location>
</feature>
<dbReference type="Gene3D" id="1.25.40.10">
    <property type="entry name" value="Tetratricopeptide repeat domain"/>
    <property type="match status" value="6"/>
</dbReference>
<dbReference type="Pfam" id="PF12854">
    <property type="entry name" value="PPR_1"/>
    <property type="match status" value="1"/>
</dbReference>
<dbReference type="OrthoDB" id="185373at2759"/>
<feature type="repeat" description="PPR" evidence="2">
    <location>
        <begin position="382"/>
        <end position="416"/>
    </location>
</feature>
<feature type="repeat" description="PPR" evidence="2">
    <location>
        <begin position="242"/>
        <end position="276"/>
    </location>
</feature>
<dbReference type="PANTHER" id="PTHR47942:SF16">
    <property type="entry name" value="PENTATRICOPEPTIDE REPEAT DOMAIN CONTAINING PROTEIN-RELATED"/>
    <property type="match status" value="1"/>
</dbReference>
<dbReference type="NCBIfam" id="TIGR00756">
    <property type="entry name" value="PPR"/>
    <property type="match status" value="12"/>
</dbReference>
<feature type="repeat" description="PPR" evidence="2">
    <location>
        <begin position="452"/>
        <end position="486"/>
    </location>
</feature>
<dbReference type="EMBL" id="HG739164">
    <property type="protein sequence ID" value="CDP14119.1"/>
    <property type="molecule type" value="Genomic_DNA"/>
</dbReference>